<keyword evidence="5 8" id="KW-0472">Membrane</keyword>
<dbReference type="GO" id="GO:0005886">
    <property type="term" value="C:plasma membrane"/>
    <property type="evidence" value="ECO:0007669"/>
    <property type="project" value="TreeGrafter"/>
</dbReference>
<dbReference type="RefSeq" id="XP_033399279.1">
    <property type="nucleotide sequence ID" value="XM_033544028.1"/>
</dbReference>
<feature type="transmembrane region" description="Helical" evidence="8">
    <location>
        <begin position="191"/>
        <end position="214"/>
    </location>
</feature>
<protein>
    <recommendedName>
        <fullName evidence="9">Major facilitator superfamily (MFS) profile domain-containing protein</fullName>
    </recommendedName>
</protein>
<feature type="transmembrane region" description="Helical" evidence="8">
    <location>
        <begin position="391"/>
        <end position="415"/>
    </location>
</feature>
<dbReference type="OrthoDB" id="3639251at2759"/>
<evidence type="ECO:0000256" key="7">
    <source>
        <dbReference type="SAM" id="MobiDB-lite"/>
    </source>
</evidence>
<organism evidence="10 11">
    <name type="scientific">Aplosporella prunicola CBS 121167</name>
    <dbReference type="NCBI Taxonomy" id="1176127"/>
    <lineage>
        <taxon>Eukaryota</taxon>
        <taxon>Fungi</taxon>
        <taxon>Dikarya</taxon>
        <taxon>Ascomycota</taxon>
        <taxon>Pezizomycotina</taxon>
        <taxon>Dothideomycetes</taxon>
        <taxon>Dothideomycetes incertae sedis</taxon>
        <taxon>Botryosphaeriales</taxon>
        <taxon>Aplosporellaceae</taxon>
        <taxon>Aplosporella</taxon>
    </lineage>
</organism>
<feature type="transmembrane region" description="Helical" evidence="8">
    <location>
        <begin position="427"/>
        <end position="449"/>
    </location>
</feature>
<evidence type="ECO:0000256" key="8">
    <source>
        <dbReference type="SAM" id="Phobius"/>
    </source>
</evidence>
<keyword evidence="3 8" id="KW-0812">Transmembrane</keyword>
<evidence type="ECO:0000259" key="9">
    <source>
        <dbReference type="PROSITE" id="PS50850"/>
    </source>
</evidence>
<feature type="transmembrane region" description="Helical" evidence="8">
    <location>
        <begin position="160"/>
        <end position="179"/>
    </location>
</feature>
<dbReference type="Gene3D" id="1.20.1250.20">
    <property type="entry name" value="MFS general substrate transporter like domains"/>
    <property type="match status" value="1"/>
</dbReference>
<keyword evidence="11" id="KW-1185">Reference proteome</keyword>
<evidence type="ECO:0000256" key="1">
    <source>
        <dbReference type="ARBA" id="ARBA00004141"/>
    </source>
</evidence>
<dbReference type="PANTHER" id="PTHR43791:SF4">
    <property type="entry name" value="PANTOTHENATE TRANSPORTER FEN2"/>
    <property type="match status" value="1"/>
</dbReference>
<feature type="transmembrane region" description="Helical" evidence="8">
    <location>
        <begin position="98"/>
        <end position="117"/>
    </location>
</feature>
<name>A0A6A6BL26_9PEZI</name>
<dbReference type="Pfam" id="PF07690">
    <property type="entry name" value="MFS_1"/>
    <property type="match status" value="1"/>
</dbReference>
<reference evidence="10" key="1">
    <citation type="journal article" date="2020" name="Stud. Mycol.">
        <title>101 Dothideomycetes genomes: a test case for predicting lifestyles and emergence of pathogens.</title>
        <authorList>
            <person name="Haridas S."/>
            <person name="Albert R."/>
            <person name="Binder M."/>
            <person name="Bloem J."/>
            <person name="Labutti K."/>
            <person name="Salamov A."/>
            <person name="Andreopoulos B."/>
            <person name="Baker S."/>
            <person name="Barry K."/>
            <person name="Bills G."/>
            <person name="Bluhm B."/>
            <person name="Cannon C."/>
            <person name="Castanera R."/>
            <person name="Culley D."/>
            <person name="Daum C."/>
            <person name="Ezra D."/>
            <person name="Gonzalez J."/>
            <person name="Henrissat B."/>
            <person name="Kuo A."/>
            <person name="Liang C."/>
            <person name="Lipzen A."/>
            <person name="Lutzoni F."/>
            <person name="Magnuson J."/>
            <person name="Mondo S."/>
            <person name="Nolan M."/>
            <person name="Ohm R."/>
            <person name="Pangilinan J."/>
            <person name="Park H.-J."/>
            <person name="Ramirez L."/>
            <person name="Alfaro M."/>
            <person name="Sun H."/>
            <person name="Tritt A."/>
            <person name="Yoshinaga Y."/>
            <person name="Zwiers L.-H."/>
            <person name="Turgeon B."/>
            <person name="Goodwin S."/>
            <person name="Spatafora J."/>
            <person name="Crous P."/>
            <person name="Grigoriev I."/>
        </authorList>
    </citation>
    <scope>NUCLEOTIDE SEQUENCE</scope>
    <source>
        <strain evidence="10">CBS 121167</strain>
    </source>
</reference>
<dbReference type="AlphaFoldDB" id="A0A6A6BL26"/>
<sequence>MASTLEKARAYLRASQSSKEERRLVRKIDFFILTFCCLSYFTNYLDRSNLTNAYVSGMREDLAFKGNQLTQINTIFTCGYIIGQIPSNLALHYIAPRLFFPSMMLAWGGLTMLTAAAQQPQHIMAIRFFQGIAESSTFVGTHYILGSWFTERELGKRSGIFTASGLAGTMFGGFIQSGIQASLHRKAGLNGWRWLFIIDGLITLPIAIYGLLLFPDTPSKTRAPYLSATERRLAAARVPDPHSATSPFTWRFVRRAATSFAFWGFVVLWAIAGEVESFNSNGLLALYLQSHPTKHYTVAQLNDYPTGVAAVGIVSTLLWAALTDLLGGRSRALVGYWCAGVCAVAAAMVLGAFKSTGAVMAAYYLSGSAYAAQAVMFAWANDVLRGENEAFRALVVAAMNTASNVVNAWWSIVFYSADMAPRFTRGMYAMIGTAIALAIWTALLSVWAIRHERVRGRGGDADALASGDSLDGRAGGAGQGDEDGDNGLSQQVEIEENEGRERVLAEKV</sequence>
<evidence type="ECO:0000313" key="10">
    <source>
        <dbReference type="EMBL" id="KAF2143567.1"/>
    </source>
</evidence>
<keyword evidence="4 8" id="KW-1133">Transmembrane helix</keyword>
<dbReference type="InterPro" id="IPR036259">
    <property type="entry name" value="MFS_trans_sf"/>
</dbReference>
<dbReference type="GO" id="GO:0098717">
    <property type="term" value="P:pantothenate import across plasma membrane"/>
    <property type="evidence" value="ECO:0007669"/>
    <property type="project" value="TreeGrafter"/>
</dbReference>
<dbReference type="InterPro" id="IPR011701">
    <property type="entry name" value="MFS"/>
</dbReference>
<dbReference type="PANTHER" id="PTHR43791">
    <property type="entry name" value="PERMEASE-RELATED"/>
    <property type="match status" value="1"/>
</dbReference>
<evidence type="ECO:0000313" key="11">
    <source>
        <dbReference type="Proteomes" id="UP000799438"/>
    </source>
</evidence>
<dbReference type="SUPFAM" id="SSF103473">
    <property type="entry name" value="MFS general substrate transporter"/>
    <property type="match status" value="1"/>
</dbReference>
<evidence type="ECO:0000256" key="4">
    <source>
        <dbReference type="ARBA" id="ARBA00022989"/>
    </source>
</evidence>
<comment type="similarity">
    <text evidence="6">Belongs to the major facilitator superfamily. Allantoate permease family.</text>
</comment>
<dbReference type="EMBL" id="ML995481">
    <property type="protein sequence ID" value="KAF2143567.1"/>
    <property type="molecule type" value="Genomic_DNA"/>
</dbReference>
<dbReference type="InterPro" id="IPR020846">
    <property type="entry name" value="MFS_dom"/>
</dbReference>
<accession>A0A6A6BL26</accession>
<dbReference type="GeneID" id="54301524"/>
<evidence type="ECO:0000256" key="3">
    <source>
        <dbReference type="ARBA" id="ARBA00022692"/>
    </source>
</evidence>
<evidence type="ECO:0000256" key="5">
    <source>
        <dbReference type="ARBA" id="ARBA00023136"/>
    </source>
</evidence>
<feature type="compositionally biased region" description="Basic and acidic residues" evidence="7">
    <location>
        <begin position="497"/>
        <end position="508"/>
    </location>
</feature>
<evidence type="ECO:0000256" key="2">
    <source>
        <dbReference type="ARBA" id="ARBA00022448"/>
    </source>
</evidence>
<keyword evidence="2" id="KW-0813">Transport</keyword>
<proteinExistence type="inferred from homology"/>
<evidence type="ECO:0000256" key="6">
    <source>
        <dbReference type="ARBA" id="ARBA00037968"/>
    </source>
</evidence>
<dbReference type="PROSITE" id="PS50850">
    <property type="entry name" value="MFS"/>
    <property type="match status" value="1"/>
</dbReference>
<gene>
    <name evidence="10" type="ORF">K452DRAFT_317051</name>
</gene>
<comment type="subcellular location">
    <subcellularLocation>
        <location evidence="1">Membrane</location>
        <topology evidence="1">Multi-pass membrane protein</topology>
    </subcellularLocation>
</comment>
<dbReference type="FunFam" id="1.20.1250.20:FF:000065">
    <property type="entry name" value="Putative MFS pantothenate transporter"/>
    <property type="match status" value="1"/>
</dbReference>
<feature type="transmembrane region" description="Helical" evidence="8">
    <location>
        <begin position="334"/>
        <end position="353"/>
    </location>
</feature>
<dbReference type="GO" id="GO:0015233">
    <property type="term" value="F:pantothenate transmembrane transporter activity"/>
    <property type="evidence" value="ECO:0007669"/>
    <property type="project" value="TreeGrafter"/>
</dbReference>
<dbReference type="Proteomes" id="UP000799438">
    <property type="component" value="Unassembled WGS sequence"/>
</dbReference>
<feature type="domain" description="Major facilitator superfamily (MFS) profile" evidence="9">
    <location>
        <begin position="32"/>
        <end position="450"/>
    </location>
</feature>
<feature type="transmembrane region" description="Helical" evidence="8">
    <location>
        <begin position="359"/>
        <end position="379"/>
    </location>
</feature>
<feature type="region of interest" description="Disordered" evidence="7">
    <location>
        <begin position="465"/>
        <end position="508"/>
    </location>
</feature>
<feature type="transmembrane region" description="Helical" evidence="8">
    <location>
        <begin position="252"/>
        <end position="272"/>
    </location>
</feature>
<feature type="transmembrane region" description="Helical" evidence="8">
    <location>
        <begin position="304"/>
        <end position="322"/>
    </location>
</feature>